<accession>A0A9W7XQB5</accession>
<sequence length="292" mass="31595">MVSETAKDNSKSPLGGRYVALLRRTATGVLFSDPIFVAQGQKLPDLPDGLQYIVIHPSSTVSSTPLAPQSAKSATDHMERPYTMKAYLPASDTNHRLQYASEKIYKTEATLPAVEEYGMFSSFLPILSGSDDYKEPQLSPELLSDLGLEPEDLEIEPQLKPTLEPVSEQPETAESVLRENDRLLARLLELQDQRAASSNFDQIGNEELAIANQLQISLARVAAAQAPSALRPSVDSIHSAAALLLAKDQGSYSGTLPPQRRYAFISNAAANAGFPQGATMAPMQQRGQSVAK</sequence>
<dbReference type="AlphaFoldDB" id="A0A9W7XQB5"/>
<proteinExistence type="predicted"/>
<dbReference type="Proteomes" id="UP001145021">
    <property type="component" value="Unassembled WGS sequence"/>
</dbReference>
<organism evidence="1 2">
    <name type="scientific">Coemansia asiatica</name>
    <dbReference type="NCBI Taxonomy" id="1052880"/>
    <lineage>
        <taxon>Eukaryota</taxon>
        <taxon>Fungi</taxon>
        <taxon>Fungi incertae sedis</taxon>
        <taxon>Zoopagomycota</taxon>
        <taxon>Kickxellomycotina</taxon>
        <taxon>Kickxellomycetes</taxon>
        <taxon>Kickxellales</taxon>
        <taxon>Kickxellaceae</taxon>
        <taxon>Coemansia</taxon>
    </lineage>
</organism>
<gene>
    <name evidence="1" type="ORF">LPJ64_001072</name>
</gene>
<protein>
    <submittedName>
        <fullName evidence="1">Uncharacterized protein</fullName>
    </submittedName>
</protein>
<dbReference type="EMBL" id="JANBOH010000026">
    <property type="protein sequence ID" value="KAJ1647539.1"/>
    <property type="molecule type" value="Genomic_DNA"/>
</dbReference>
<keyword evidence="2" id="KW-1185">Reference proteome</keyword>
<evidence type="ECO:0000313" key="2">
    <source>
        <dbReference type="Proteomes" id="UP001145021"/>
    </source>
</evidence>
<evidence type="ECO:0000313" key="1">
    <source>
        <dbReference type="EMBL" id="KAJ1647539.1"/>
    </source>
</evidence>
<reference evidence="1" key="1">
    <citation type="submission" date="2022-07" db="EMBL/GenBank/DDBJ databases">
        <title>Phylogenomic reconstructions and comparative analyses of Kickxellomycotina fungi.</title>
        <authorList>
            <person name="Reynolds N.K."/>
            <person name="Stajich J.E."/>
            <person name="Barry K."/>
            <person name="Grigoriev I.V."/>
            <person name="Crous P."/>
            <person name="Smith M.E."/>
        </authorList>
    </citation>
    <scope>NUCLEOTIDE SEQUENCE</scope>
    <source>
        <strain evidence="1">NBRC 105413</strain>
    </source>
</reference>
<name>A0A9W7XQB5_9FUNG</name>
<comment type="caution">
    <text evidence="1">The sequence shown here is derived from an EMBL/GenBank/DDBJ whole genome shotgun (WGS) entry which is preliminary data.</text>
</comment>